<feature type="domain" description="DUF2963" evidence="1">
    <location>
        <begin position="46"/>
        <end position="89"/>
    </location>
</feature>
<dbReference type="EMBL" id="JACAOD020000004">
    <property type="protein sequence ID" value="MBP5835841.1"/>
    <property type="molecule type" value="Genomic_DNA"/>
</dbReference>
<feature type="domain" description="DUF2963" evidence="1">
    <location>
        <begin position="183"/>
        <end position="219"/>
    </location>
</feature>
<proteinExistence type="predicted"/>
<sequence>MKNNETDTIFYNLIKETCYLSDNKQKYIIYEYEKNGEIQKRNKRSPNDKIDFVIEYNPKTNKPIKKTYYNDDSIFLTIKYDSDGKVSKIKKRKNNQTTKKQLIKETRYRFDENRVYSIFEYIKGNQIIQESKYPPNDDIFSVIEYNPKTEKSIKQTYYNKNSITSITEYEYNKNNQLIKETDYNKDGTITSITNYDNNENITKETEYNDDGTIFSVIDYK</sequence>
<accession>A0ABS5CXZ2</accession>
<organism evidence="2 3">
    <name type="scientific">Candidatus Phytoplasma meliae</name>
    <dbReference type="NCBI Taxonomy" id="1848402"/>
    <lineage>
        <taxon>Bacteria</taxon>
        <taxon>Bacillati</taxon>
        <taxon>Mycoplasmatota</taxon>
        <taxon>Mollicutes</taxon>
        <taxon>Acholeplasmatales</taxon>
        <taxon>Acholeplasmataceae</taxon>
        <taxon>Candidatus Phytoplasma</taxon>
        <taxon>16SrXIII (Mexican periwinkle virescence group)</taxon>
    </lineage>
</organism>
<dbReference type="Proteomes" id="UP001195571">
    <property type="component" value="Unassembled WGS sequence"/>
</dbReference>
<name>A0ABS5CXZ2_9MOLU</name>
<comment type="caution">
    <text evidence="2">The sequence shown here is derived from an EMBL/GenBank/DDBJ whole genome shotgun (WGS) entry which is preliminary data.</text>
</comment>
<evidence type="ECO:0000313" key="2">
    <source>
        <dbReference type="EMBL" id="MBP5835841.1"/>
    </source>
</evidence>
<gene>
    <name evidence="2" type="ORF">CHTY_001180</name>
</gene>
<evidence type="ECO:0000259" key="1">
    <source>
        <dbReference type="Pfam" id="PF11178"/>
    </source>
</evidence>
<keyword evidence="3" id="KW-1185">Reference proteome</keyword>
<dbReference type="InterPro" id="IPR021348">
    <property type="entry name" value="DUF2963"/>
</dbReference>
<dbReference type="RefSeq" id="WP_203552107.1">
    <property type="nucleotide sequence ID" value="NZ_JACAOD020000004.1"/>
</dbReference>
<protein>
    <submittedName>
        <fullName evidence="2">DUF2963 domain-containing protein</fullName>
    </submittedName>
</protein>
<dbReference type="Pfam" id="PF11178">
    <property type="entry name" value="DUF2963"/>
    <property type="match status" value="3"/>
</dbReference>
<feature type="domain" description="DUF2963" evidence="1">
    <location>
        <begin position="133"/>
        <end position="181"/>
    </location>
</feature>
<evidence type="ECO:0000313" key="3">
    <source>
        <dbReference type="Proteomes" id="UP001195571"/>
    </source>
</evidence>
<reference evidence="2" key="1">
    <citation type="submission" date="2021-04" db="EMBL/GenBank/DDBJ databases">
        <title>Genomic features of Candidatus Phytoplasma meliae isolate ChTYXIII (1SrXIII-G).</title>
        <authorList>
            <person name="Fernandez F.D."/>
            <person name="Conci L.R."/>
        </authorList>
    </citation>
    <scope>NUCLEOTIDE SEQUENCE [LARGE SCALE GENOMIC DNA]</scope>
    <source>
        <strain evidence="2">ChTYXIII-Mo</strain>
    </source>
</reference>
<dbReference type="Gene3D" id="3.90.930.1">
    <property type="match status" value="1"/>
</dbReference>